<protein>
    <submittedName>
        <fullName evidence="1">Uncharacterized protein</fullName>
    </submittedName>
</protein>
<accession>A0A8S2FJA9</accession>
<dbReference type="AlphaFoldDB" id="A0A8S2FJA9"/>
<dbReference type="EMBL" id="CAJOBA010054472">
    <property type="protein sequence ID" value="CAF4274949.1"/>
    <property type="molecule type" value="Genomic_DNA"/>
</dbReference>
<sequence length="428" mass="48845">VKARQRNNSVLRKLTGKALENFRANTNYRQRKCCLKKRKRLINNKPSSFQNFQSFGKVTKKLAQKYNLVPKPVQQRTCANISDEIKNAVHKFYLRDDVSYQLPGKRDTIVVKNDDNTKITYQKRILLNNLRESFELFIEENKEIIISHSSFADFRPPFVVPKAALAQRICVCIYHENANLILKAIDKFVKENVCSSLQRFTGTLVCNSVNQECMFLACPLCESNFQEKVIDNVCEQSKYFEQLKSEVTDEKVVIQVDFAENVGLKEQDEIQSVHWNTKTLSIFTAYVWSKSQGFSFMLPSNDVSHDKFVVNSATEIILNELKTHVPSLKQTDSFLMAQPHNLSNILCHGKGVVDGLGGTVKRLVWSAALAGDNCKSAKDFVKLAQQNTKKIIIIEIKKNDIDNSKLKLENIFKVAKSVLETLKTHSVK</sequence>
<feature type="non-terminal residue" evidence="1">
    <location>
        <position position="1"/>
    </location>
</feature>
<evidence type="ECO:0000313" key="2">
    <source>
        <dbReference type="EMBL" id="CAF4274949.1"/>
    </source>
</evidence>
<dbReference type="PANTHER" id="PTHR46601">
    <property type="entry name" value="ULP_PROTEASE DOMAIN-CONTAINING PROTEIN"/>
    <property type="match status" value="1"/>
</dbReference>
<dbReference type="Proteomes" id="UP000677228">
    <property type="component" value="Unassembled WGS sequence"/>
</dbReference>
<organism evidence="1 3">
    <name type="scientific">Didymodactylos carnosus</name>
    <dbReference type="NCBI Taxonomy" id="1234261"/>
    <lineage>
        <taxon>Eukaryota</taxon>
        <taxon>Metazoa</taxon>
        <taxon>Spiralia</taxon>
        <taxon>Gnathifera</taxon>
        <taxon>Rotifera</taxon>
        <taxon>Eurotatoria</taxon>
        <taxon>Bdelloidea</taxon>
        <taxon>Philodinida</taxon>
        <taxon>Philodinidae</taxon>
        <taxon>Didymodactylos</taxon>
    </lineage>
</organism>
<name>A0A8S2FJA9_9BILA</name>
<comment type="caution">
    <text evidence="1">The sequence shown here is derived from an EMBL/GenBank/DDBJ whole genome shotgun (WGS) entry which is preliminary data.</text>
</comment>
<gene>
    <name evidence="1" type="ORF">OVA965_LOCUS36237</name>
    <name evidence="2" type="ORF">TMI583_LOCUS37240</name>
</gene>
<dbReference type="PANTHER" id="PTHR46601:SF2">
    <property type="entry name" value="UBIQUITIN-LIKE PROTEASE FAMILY PROFILE DOMAIN-CONTAINING PROTEIN"/>
    <property type="match status" value="1"/>
</dbReference>
<dbReference type="EMBL" id="CAJNOK010032528">
    <property type="protein sequence ID" value="CAF1485032.1"/>
    <property type="molecule type" value="Genomic_DNA"/>
</dbReference>
<evidence type="ECO:0000313" key="1">
    <source>
        <dbReference type="EMBL" id="CAF1485032.1"/>
    </source>
</evidence>
<feature type="non-terminal residue" evidence="1">
    <location>
        <position position="428"/>
    </location>
</feature>
<proteinExistence type="predicted"/>
<evidence type="ECO:0000313" key="3">
    <source>
        <dbReference type="Proteomes" id="UP000677228"/>
    </source>
</evidence>
<reference evidence="1" key="1">
    <citation type="submission" date="2021-02" db="EMBL/GenBank/DDBJ databases">
        <authorList>
            <person name="Nowell W R."/>
        </authorList>
    </citation>
    <scope>NUCLEOTIDE SEQUENCE</scope>
</reference>
<dbReference type="Proteomes" id="UP000682733">
    <property type="component" value="Unassembled WGS sequence"/>
</dbReference>